<comment type="caution">
    <text evidence="1">The sequence shown here is derived from an EMBL/GenBank/DDBJ whole genome shotgun (WGS) entry which is preliminary data.</text>
</comment>
<dbReference type="EMBL" id="JTJJ01000136">
    <property type="protein sequence ID" value="KHJ65386.1"/>
    <property type="molecule type" value="Genomic_DNA"/>
</dbReference>
<dbReference type="RefSeq" id="WP_039336750.1">
    <property type="nucleotide sequence ID" value="NZ_JTJJ01000136.1"/>
</dbReference>
<dbReference type="AlphaFoldDB" id="A0A0B1R138"/>
<evidence type="ECO:0008006" key="3">
    <source>
        <dbReference type="Google" id="ProtNLM"/>
    </source>
</evidence>
<evidence type="ECO:0000313" key="1">
    <source>
        <dbReference type="EMBL" id="KHJ65386.1"/>
    </source>
</evidence>
<evidence type="ECO:0000313" key="2">
    <source>
        <dbReference type="Proteomes" id="UP000030853"/>
    </source>
</evidence>
<name>A0A0B1R138_9GAMM</name>
<dbReference type="Pfam" id="PF05973">
    <property type="entry name" value="Gp49"/>
    <property type="match status" value="1"/>
</dbReference>
<organism evidence="1 2">
    <name type="scientific">Pantoea rodasii</name>
    <dbReference type="NCBI Taxonomy" id="1076549"/>
    <lineage>
        <taxon>Bacteria</taxon>
        <taxon>Pseudomonadati</taxon>
        <taxon>Pseudomonadota</taxon>
        <taxon>Gammaproteobacteria</taxon>
        <taxon>Enterobacterales</taxon>
        <taxon>Erwiniaceae</taxon>
        <taxon>Pantoea</taxon>
    </lineage>
</organism>
<protein>
    <recommendedName>
        <fullName evidence="3">Addiction module toxin RelE</fullName>
    </recommendedName>
</protein>
<reference evidence="1 2" key="1">
    <citation type="submission" date="2014-11" db="EMBL/GenBank/DDBJ databases">
        <title>Genome sequencing of Pantoea rodasii ND03.</title>
        <authorList>
            <person name="Muhamad Yunos N.Y."/>
            <person name="Chan K.-G."/>
        </authorList>
    </citation>
    <scope>NUCLEOTIDE SEQUENCE [LARGE SCALE GENOMIC DNA]</scope>
    <source>
        <strain evidence="1 2">ND03</strain>
    </source>
</reference>
<accession>A0A0B1R138</accession>
<proteinExistence type="predicted"/>
<dbReference type="Proteomes" id="UP000030853">
    <property type="component" value="Unassembled WGS sequence"/>
</dbReference>
<sequence length="113" mass="13005">MDEKDLDWRGTSLDDIKKFPTEVKKDVGFELHKIQNGHNPTHFKAVNRWGAGVIEIKIKGDDGEYRVVYVAKFAEAVYVLHAFQKKTQQTSPKDVSTIVERYKAVVEERSKLI</sequence>
<gene>
    <name evidence="1" type="ORF">QU24_24905</name>
</gene>
<dbReference type="InterPro" id="IPR009241">
    <property type="entry name" value="HigB-like"/>
</dbReference>